<feature type="domain" description="C2" evidence="10">
    <location>
        <begin position="399"/>
        <end position="513"/>
    </location>
</feature>
<evidence type="ECO:0000256" key="6">
    <source>
        <dbReference type="ARBA" id="ARBA00022852"/>
    </source>
</evidence>
<dbReference type="InterPro" id="IPR035892">
    <property type="entry name" value="C2_domain_sf"/>
</dbReference>
<dbReference type="GO" id="GO:0016020">
    <property type="term" value="C:membrane"/>
    <property type="evidence" value="ECO:0007669"/>
    <property type="project" value="UniProtKB-SubCell"/>
</dbReference>
<comment type="subcellular location">
    <subcellularLocation>
        <location evidence="1">Membrane</location>
    </subcellularLocation>
    <subcellularLocation>
        <location evidence="2">Secreted</location>
    </subcellularLocation>
</comment>
<keyword evidence="4" id="KW-0964">Secreted</keyword>
<dbReference type="GO" id="GO:0022829">
    <property type="term" value="F:wide pore channel activity"/>
    <property type="evidence" value="ECO:0007669"/>
    <property type="project" value="TreeGrafter"/>
</dbReference>
<proteinExistence type="inferred from homology"/>
<keyword evidence="13" id="KW-1185">Reference proteome</keyword>
<reference evidence="13" key="1">
    <citation type="journal article" date="2017" name="Nat. Commun.">
        <title>The North American bullfrog draft genome provides insight into hormonal regulation of long noncoding RNA.</title>
        <authorList>
            <person name="Hammond S.A."/>
            <person name="Warren R.L."/>
            <person name="Vandervalk B.P."/>
            <person name="Kucuk E."/>
            <person name="Khan H."/>
            <person name="Gibb E.A."/>
            <person name="Pandoh P."/>
            <person name="Kirk H."/>
            <person name="Zhao Y."/>
            <person name="Jones M."/>
            <person name="Mungall A.J."/>
            <person name="Coope R."/>
            <person name="Pleasance S."/>
            <person name="Moore R.A."/>
            <person name="Holt R.A."/>
            <person name="Round J.M."/>
            <person name="Ohora S."/>
            <person name="Walle B.V."/>
            <person name="Veldhoen N."/>
            <person name="Helbing C.C."/>
            <person name="Birol I."/>
        </authorList>
    </citation>
    <scope>NUCLEOTIDE SEQUENCE [LARGE SCALE GENOMIC DNA]</scope>
</reference>
<keyword evidence="6" id="KW-0204">Cytolysis</keyword>
<dbReference type="GO" id="GO:0031640">
    <property type="term" value="P:killing of cells of another organism"/>
    <property type="evidence" value="ECO:0007669"/>
    <property type="project" value="UniProtKB-KW"/>
</dbReference>
<evidence type="ECO:0000313" key="12">
    <source>
        <dbReference type="EMBL" id="PIO14681.1"/>
    </source>
</evidence>
<dbReference type="Gene3D" id="2.60.40.150">
    <property type="entry name" value="C2 domain"/>
    <property type="match status" value="1"/>
</dbReference>
<dbReference type="Pfam" id="PF01823">
    <property type="entry name" value="MACPF"/>
    <property type="match status" value="1"/>
</dbReference>
<sequence>MQLNMWYILVLLSFATSTSCQTPPLTYACQSAKKTICNRLQFVPGHNLLGQGFDIVTMKQTRAHLLDLQTFSTQNNTCTVCRNPYMKTFWQKLPLAMVDWHPQAFCSRKISSEVFRSSASLAEESASDVKNDWKAGLEISHNGVTGNLVMAGSHSEAAQFGKSKTSTDRYSFIKHHLSCVYYSFRLSNLSPLSKDLKRELESLPPTYDAITKAHYRRLISIYGTHYISQADVGGKVQEVSAIKTCQVTMDGMSMDELKDCLSMEASVSVLGKGEANAKASACKELSQKSNSGKSFHQTFNEKSWEVRGGKIKYEQLSFDVKNADAGTFNTWMESLKTDPDIISYSLEPIHNLVEVNRPQRQSLQKAISGYILEKALHKSCSCPSGSQQSSGKECNCVCPTGGGQNINCCPAKRGFCKVVVTAQHASNLWGDYGTSTDAYVKISAGPGPGLALARTETIWNNNNPKWNKRFDLGVLELSPGFSLKVEVWDEDDKYDDDLLGKCEKTVSSGVKDE</sequence>
<dbReference type="InterPro" id="IPR000008">
    <property type="entry name" value="C2_dom"/>
</dbReference>
<keyword evidence="8" id="KW-1015">Disulfide bond</keyword>
<gene>
    <name evidence="12" type="ORF">AB205_0001630</name>
</gene>
<evidence type="ECO:0000313" key="13">
    <source>
        <dbReference type="Proteomes" id="UP000228934"/>
    </source>
</evidence>
<evidence type="ECO:0000256" key="4">
    <source>
        <dbReference type="ARBA" id="ARBA00022525"/>
    </source>
</evidence>
<evidence type="ECO:0000259" key="11">
    <source>
        <dbReference type="PROSITE" id="PS51412"/>
    </source>
</evidence>
<feature type="non-terminal residue" evidence="12">
    <location>
        <position position="513"/>
    </location>
</feature>
<dbReference type="InterPro" id="IPR052784">
    <property type="entry name" value="Perforin-1_pore-forming"/>
</dbReference>
<dbReference type="SMART" id="SM00239">
    <property type="entry name" value="C2"/>
    <property type="match status" value="1"/>
</dbReference>
<keyword evidence="7" id="KW-0472">Membrane</keyword>
<organism evidence="12 13">
    <name type="scientific">Aquarana catesbeiana</name>
    <name type="common">American bullfrog</name>
    <name type="synonym">Rana catesbeiana</name>
    <dbReference type="NCBI Taxonomy" id="8400"/>
    <lineage>
        <taxon>Eukaryota</taxon>
        <taxon>Metazoa</taxon>
        <taxon>Chordata</taxon>
        <taxon>Craniata</taxon>
        <taxon>Vertebrata</taxon>
        <taxon>Euteleostomi</taxon>
        <taxon>Amphibia</taxon>
        <taxon>Batrachia</taxon>
        <taxon>Anura</taxon>
        <taxon>Neobatrachia</taxon>
        <taxon>Ranoidea</taxon>
        <taxon>Ranidae</taxon>
        <taxon>Aquarana</taxon>
    </lineage>
</organism>
<dbReference type="SMART" id="SM00457">
    <property type="entry name" value="MACPF"/>
    <property type="match status" value="1"/>
</dbReference>
<evidence type="ECO:0000259" key="10">
    <source>
        <dbReference type="PROSITE" id="PS50004"/>
    </source>
</evidence>
<dbReference type="PANTHER" id="PTHR46096">
    <property type="entry name" value="PERFORIN-1"/>
    <property type="match status" value="1"/>
</dbReference>
<protein>
    <recommendedName>
        <fullName evidence="14">Perforin-1</fullName>
    </recommendedName>
</protein>
<feature type="signal peptide" evidence="9">
    <location>
        <begin position="1"/>
        <end position="20"/>
    </location>
</feature>
<evidence type="ECO:0008006" key="14">
    <source>
        <dbReference type="Google" id="ProtNLM"/>
    </source>
</evidence>
<comment type="similarity">
    <text evidence="3">Belongs to the complement C6/C7/C8/C9 family.</text>
</comment>
<dbReference type="InterPro" id="IPR020864">
    <property type="entry name" value="MACPF"/>
</dbReference>
<feature type="domain" description="MACPF" evidence="11">
    <location>
        <begin position="33"/>
        <end position="378"/>
    </location>
</feature>
<evidence type="ECO:0000256" key="1">
    <source>
        <dbReference type="ARBA" id="ARBA00004370"/>
    </source>
</evidence>
<dbReference type="InterPro" id="IPR020863">
    <property type="entry name" value="MACPF_CS"/>
</dbReference>
<dbReference type="SUPFAM" id="SSF49562">
    <property type="entry name" value="C2 domain (Calcium/lipid-binding domain, CaLB)"/>
    <property type="match status" value="1"/>
</dbReference>
<evidence type="ECO:0000256" key="2">
    <source>
        <dbReference type="ARBA" id="ARBA00004613"/>
    </source>
</evidence>
<dbReference type="PROSITE" id="PS00279">
    <property type="entry name" value="MACPF_1"/>
    <property type="match status" value="1"/>
</dbReference>
<evidence type="ECO:0000256" key="3">
    <source>
        <dbReference type="ARBA" id="ARBA00009214"/>
    </source>
</evidence>
<dbReference type="PANTHER" id="PTHR46096:SF3">
    <property type="entry name" value="PERFORIN-1"/>
    <property type="match status" value="1"/>
</dbReference>
<feature type="chain" id="PRO_5013594115" description="Perforin-1" evidence="9">
    <location>
        <begin position="21"/>
        <end position="513"/>
    </location>
</feature>
<name>A0A2G9QHS2_AQUCT</name>
<dbReference type="GO" id="GO:0051607">
    <property type="term" value="P:defense response to virus"/>
    <property type="evidence" value="ECO:0007669"/>
    <property type="project" value="TreeGrafter"/>
</dbReference>
<dbReference type="OrthoDB" id="1366754at2759"/>
<dbReference type="AlphaFoldDB" id="A0A2G9QHS2"/>
<dbReference type="PROSITE" id="PS51412">
    <property type="entry name" value="MACPF_2"/>
    <property type="match status" value="1"/>
</dbReference>
<dbReference type="GO" id="GO:0005576">
    <property type="term" value="C:extracellular region"/>
    <property type="evidence" value="ECO:0007669"/>
    <property type="project" value="UniProtKB-SubCell"/>
</dbReference>
<dbReference type="GO" id="GO:0001913">
    <property type="term" value="P:T cell mediated cytotoxicity"/>
    <property type="evidence" value="ECO:0007669"/>
    <property type="project" value="TreeGrafter"/>
</dbReference>
<dbReference type="GO" id="GO:0001771">
    <property type="term" value="P:immunological synapse formation"/>
    <property type="evidence" value="ECO:0007669"/>
    <property type="project" value="TreeGrafter"/>
</dbReference>
<evidence type="ECO:0000256" key="7">
    <source>
        <dbReference type="ARBA" id="ARBA00023136"/>
    </source>
</evidence>
<evidence type="ECO:0000256" key="8">
    <source>
        <dbReference type="ARBA" id="ARBA00023157"/>
    </source>
</evidence>
<dbReference type="Proteomes" id="UP000228934">
    <property type="component" value="Unassembled WGS sequence"/>
</dbReference>
<dbReference type="EMBL" id="KV999267">
    <property type="protein sequence ID" value="PIO14681.1"/>
    <property type="molecule type" value="Genomic_DNA"/>
</dbReference>
<dbReference type="PROSITE" id="PS50004">
    <property type="entry name" value="C2"/>
    <property type="match status" value="1"/>
</dbReference>
<dbReference type="Pfam" id="PF00168">
    <property type="entry name" value="C2"/>
    <property type="match status" value="1"/>
</dbReference>
<accession>A0A2G9QHS2</accession>
<evidence type="ECO:0000256" key="5">
    <source>
        <dbReference type="ARBA" id="ARBA00022729"/>
    </source>
</evidence>
<evidence type="ECO:0000256" key="9">
    <source>
        <dbReference type="SAM" id="SignalP"/>
    </source>
</evidence>
<keyword evidence="5 9" id="KW-0732">Signal</keyword>